<proteinExistence type="predicted"/>
<organism evidence="1 2">
    <name type="scientific">Desulfobacca acetoxidans (strain ATCC 700848 / DSM 11109 / ASRB2)</name>
    <dbReference type="NCBI Taxonomy" id="880072"/>
    <lineage>
        <taxon>Bacteria</taxon>
        <taxon>Pseudomonadati</taxon>
        <taxon>Thermodesulfobacteriota</taxon>
        <taxon>Desulfobaccia</taxon>
        <taxon>Desulfobaccales</taxon>
        <taxon>Desulfobaccaceae</taxon>
        <taxon>Desulfobacca</taxon>
    </lineage>
</organism>
<dbReference type="OrthoDB" id="9775927at2"/>
<accession>F2NE88</accession>
<dbReference type="Proteomes" id="UP000000483">
    <property type="component" value="Chromosome"/>
</dbReference>
<dbReference type="RefSeq" id="WP_013707827.1">
    <property type="nucleotide sequence ID" value="NC_015388.1"/>
</dbReference>
<keyword evidence="2" id="KW-1185">Reference proteome</keyword>
<dbReference type="InterPro" id="IPR029033">
    <property type="entry name" value="His_PPase_superfam"/>
</dbReference>
<dbReference type="KEGG" id="dao:Desac_2918"/>
<gene>
    <name evidence="1" type="ordered locus">Desac_2918</name>
</gene>
<reference evidence="2" key="2">
    <citation type="submission" date="2011-03" db="EMBL/GenBank/DDBJ databases">
        <title>The complete genome of Desulfobacca acetoxidans DSM 11109.</title>
        <authorList>
            <consortium name="US DOE Joint Genome Institute (JGI-PGF)"/>
            <person name="Lucas S."/>
            <person name="Copeland A."/>
            <person name="Lapidus A."/>
            <person name="Bruce D."/>
            <person name="Goodwin L."/>
            <person name="Pitluck S."/>
            <person name="Peters L."/>
            <person name="Kyrpides N."/>
            <person name="Mavromatis K."/>
            <person name="Ivanova N."/>
            <person name="Ovchinnikova G."/>
            <person name="Teshima H."/>
            <person name="Detter J.C."/>
            <person name="Han C."/>
            <person name="Land M."/>
            <person name="Hauser L."/>
            <person name="Markowitz V."/>
            <person name="Cheng J.-F."/>
            <person name="Hugenholtz P."/>
            <person name="Woyke T."/>
            <person name="Wu D."/>
            <person name="Spring S."/>
            <person name="Schueler E."/>
            <person name="Brambilla E."/>
            <person name="Klenk H.-P."/>
            <person name="Eisen J.A."/>
        </authorList>
    </citation>
    <scope>NUCLEOTIDE SEQUENCE [LARGE SCALE GENOMIC DNA]</scope>
    <source>
        <strain evidence="2">ATCC 700848 / DSM 11109 / ASRB2</strain>
    </source>
</reference>
<name>F2NE88_DESAR</name>
<evidence type="ECO:0000313" key="1">
    <source>
        <dbReference type="EMBL" id="AEB10718.1"/>
    </source>
</evidence>
<dbReference type="AlphaFoldDB" id="F2NE88"/>
<dbReference type="STRING" id="880072.Desac_2918"/>
<dbReference type="eggNOG" id="COG0406">
    <property type="taxonomic scope" value="Bacteria"/>
</dbReference>
<protein>
    <submittedName>
        <fullName evidence="1">Phosphoglycerate mutase</fullName>
    </submittedName>
</protein>
<dbReference type="Gene3D" id="3.40.50.1240">
    <property type="entry name" value="Phosphoglycerate mutase-like"/>
    <property type="match status" value="1"/>
</dbReference>
<dbReference type="HOGENOM" id="CLU_680995_0_0_7"/>
<dbReference type="CDD" id="cd07040">
    <property type="entry name" value="HP"/>
    <property type="match status" value="1"/>
</dbReference>
<evidence type="ECO:0000313" key="2">
    <source>
        <dbReference type="Proteomes" id="UP000000483"/>
    </source>
</evidence>
<sequence>MTWAQAMPAQVIVIRHAEKYQTRHTVHLSPKGRTRALALVELFQSDPRVLEFGRPAGIIAQSPTPQKHSRRCLETVEPLAQALGLPVITQFTYGQTDTLVQWLKEQRQYDGKSVLICMQHMDVDELAQALGVPDLRPRIWPHETYDRIYIFTYAPENGRLLSFHNLPQYLLFGDSYQSVAAPNARDKAEVSFKQVYRINLPDPAAGKKTPAPRWQFSLDAKIKGDFSNFNDETVPVLRLGGFCFGYHLTTLSYLKKHPNAVVKINTTARSGSLLYRYQIKAGDAERPYAWISFTWNEQCLRVSFKADVDEGSITPEIDVPIILESGTPVGLLVGSTPCVVAFGPKTFQAPIGLNYQGMAKKTYPPASPGFYHATLQSVSGFLVEKSPDPEMLEQLPLSGEPHAK</sequence>
<dbReference type="SUPFAM" id="SSF53254">
    <property type="entry name" value="Phosphoglycerate mutase-like"/>
    <property type="match status" value="1"/>
</dbReference>
<dbReference type="EMBL" id="CP002629">
    <property type="protein sequence ID" value="AEB10718.1"/>
    <property type="molecule type" value="Genomic_DNA"/>
</dbReference>
<reference evidence="1 2" key="1">
    <citation type="journal article" date="2011" name="Stand. Genomic Sci.">
        <title>Complete genome sequence of the acetate-degrading sulfate reducer Desulfobacca acetoxidans type strain (ASRB2).</title>
        <authorList>
            <person name="Goker M."/>
            <person name="Teshima H."/>
            <person name="Lapidus A."/>
            <person name="Nolan M."/>
            <person name="Lucas S."/>
            <person name="Hammon N."/>
            <person name="Deshpande S."/>
            <person name="Cheng J.F."/>
            <person name="Tapia R."/>
            <person name="Han C."/>
            <person name="Goodwin L."/>
            <person name="Pitluck S."/>
            <person name="Huntemann M."/>
            <person name="Liolios K."/>
            <person name="Ivanova N."/>
            <person name="Pagani I."/>
            <person name="Mavromatis K."/>
            <person name="Ovchinikova G."/>
            <person name="Pati A."/>
            <person name="Chen A."/>
            <person name="Palaniappan K."/>
            <person name="Land M."/>
            <person name="Hauser L."/>
            <person name="Brambilla E.M."/>
            <person name="Rohde M."/>
            <person name="Spring S."/>
            <person name="Detter J.C."/>
            <person name="Woyke T."/>
            <person name="Bristow J."/>
            <person name="Eisen J.A."/>
            <person name="Markowitz V."/>
            <person name="Hugenholtz P."/>
            <person name="Kyrpides N.C."/>
            <person name="Klenk H.P."/>
        </authorList>
    </citation>
    <scope>NUCLEOTIDE SEQUENCE [LARGE SCALE GENOMIC DNA]</scope>
    <source>
        <strain evidence="2">ATCC 700848 / DSM 11109 / ASRB2</strain>
    </source>
</reference>